<feature type="compositionally biased region" description="Basic and acidic residues" evidence="1">
    <location>
        <begin position="1009"/>
        <end position="1023"/>
    </location>
</feature>
<feature type="region of interest" description="Disordered" evidence="1">
    <location>
        <begin position="774"/>
        <end position="803"/>
    </location>
</feature>
<feature type="compositionally biased region" description="Polar residues" evidence="1">
    <location>
        <begin position="1047"/>
        <end position="1086"/>
    </location>
</feature>
<feature type="compositionally biased region" description="Basic and acidic residues" evidence="1">
    <location>
        <begin position="597"/>
        <end position="613"/>
    </location>
</feature>
<feature type="region of interest" description="Disordered" evidence="1">
    <location>
        <begin position="152"/>
        <end position="352"/>
    </location>
</feature>
<feature type="region of interest" description="Disordered" evidence="1">
    <location>
        <begin position="716"/>
        <end position="761"/>
    </location>
</feature>
<feature type="compositionally biased region" description="Basic and acidic residues" evidence="1">
    <location>
        <begin position="475"/>
        <end position="490"/>
    </location>
</feature>
<feature type="compositionally biased region" description="Polar residues" evidence="1">
    <location>
        <begin position="229"/>
        <end position="240"/>
    </location>
</feature>
<dbReference type="Proteomes" id="UP001309876">
    <property type="component" value="Unassembled WGS sequence"/>
</dbReference>
<feature type="compositionally biased region" description="Basic and acidic residues" evidence="1">
    <location>
        <begin position="241"/>
        <end position="250"/>
    </location>
</feature>
<evidence type="ECO:0000313" key="3">
    <source>
        <dbReference type="Proteomes" id="UP001309876"/>
    </source>
</evidence>
<feature type="compositionally biased region" description="Basic and acidic residues" evidence="1">
    <location>
        <begin position="442"/>
        <end position="457"/>
    </location>
</feature>
<feature type="compositionally biased region" description="Basic and acidic residues" evidence="1">
    <location>
        <begin position="154"/>
        <end position="164"/>
    </location>
</feature>
<name>A0AAN7YA48_9EURO</name>
<evidence type="ECO:0000313" key="2">
    <source>
        <dbReference type="EMBL" id="KAK5090987.1"/>
    </source>
</evidence>
<feature type="region of interest" description="Disordered" evidence="1">
    <location>
        <begin position="974"/>
        <end position="1023"/>
    </location>
</feature>
<organism evidence="2 3">
    <name type="scientific">Lithohypha guttulata</name>
    <dbReference type="NCBI Taxonomy" id="1690604"/>
    <lineage>
        <taxon>Eukaryota</taxon>
        <taxon>Fungi</taxon>
        <taxon>Dikarya</taxon>
        <taxon>Ascomycota</taxon>
        <taxon>Pezizomycotina</taxon>
        <taxon>Eurotiomycetes</taxon>
        <taxon>Chaetothyriomycetidae</taxon>
        <taxon>Chaetothyriales</taxon>
        <taxon>Trichomeriaceae</taxon>
        <taxon>Lithohypha</taxon>
    </lineage>
</organism>
<feature type="compositionally biased region" description="Polar residues" evidence="1">
    <location>
        <begin position="251"/>
        <end position="267"/>
    </location>
</feature>
<sequence>MVNVPHEPEMTNVHQFRRLFTQSPACPHESTPIGAYALNTGSPILSRKKSTSIHRLSQHIRQKLSESRLSKSSSRVEYQDEDDDKIARKVLEPIIDGDAVVLGISAGSTGLSDLLRSGETNANGYDSDAQSIRTPHLRNTFDTLEASPVYARQYTDDVELRPDDSMSNYSPSPRQAAPRAETSPGSKANDHSINHPTSPVKAVSNSALPTRSSGSPSAASERFIKGLTRCTTEQLTTNRGGRTESADSRGTDVTSKLSLQYPRSSSLGRVPETPETIVKKLSDSPNSHTRASARTSASTSKPDKLSKQLDPGLLDYLARKSPSRLSSEVAREATSPKTAIPDEESSLVTHKDDKASYNASKLSSYEQSRTDVASIISEVPSEHSKSVHLFNMHISQRLASKSTAMMLSPSASPHTSRKSLDASLIHPCSLASGTVTQMPTRLRAEHNRKPSDPHTRCLFEQPAQAAAVKWTRRSTSTDRTKLASSDRDDASSYYTHDGGPPSGAGHFSSLDGTTSILRNPNSIAIGGRAASSELPVQHAGREALLPLEPTPSRSLSASTADRSNALEAASKVIHRYIESDAEADIASIERVLPAEPNEAKQASDQDCGDRGSTKLDSSVTQVNSSSARRLSAGWLTDGQRHGWNYNFVDVATPTQRRNSAIAMVASEASPLCITESATDMWNRAFRDAHETGAARDLLSMPPIELDYLRRPSSLNTIRPKHRSSLHIQTPDAEIRRSQSAGPYARADQQQEQQSEKLKTSHLLRTLKRLSFPQLRASRLPVSQGSRPRKLQKRSSPELSSKSSFATLKVTNGASNRVGNTPPVKELLGIWASFPSHQYWTRNGPASEQDDVYVRDFGEESSEHKVSDIPNTPILNRRTSTGALFAMQSTLRMLSIRSKRLDRKRTKSMSFPTDVSDRFRKSSKILFLNRWRRLYRTKSTEWQGYMTDKGYRSNISASRSVEFPELKTLPGEGLFGGSPGQHDVSSAAARKTSPAMDDSNNMGKQILSDVTRRERPASEDKENIRWLKTSDSSLWEPVLGYDEKFNETSDMPQSDTANNEASCQVNPIFKESSTLEDQTSRSHGVSRSSEDLQIPGSWRIAD</sequence>
<comment type="caution">
    <text evidence="2">The sequence shown here is derived from an EMBL/GenBank/DDBJ whole genome shotgun (WGS) entry which is preliminary data.</text>
</comment>
<feature type="region of interest" description="Disordered" evidence="1">
    <location>
        <begin position="1044"/>
        <end position="1101"/>
    </location>
</feature>
<reference evidence="2 3" key="1">
    <citation type="submission" date="2023-08" db="EMBL/GenBank/DDBJ databases">
        <title>Black Yeasts Isolated from many extreme environments.</title>
        <authorList>
            <person name="Coleine C."/>
            <person name="Stajich J.E."/>
            <person name="Selbmann L."/>
        </authorList>
    </citation>
    <scope>NUCLEOTIDE SEQUENCE [LARGE SCALE GENOMIC DNA]</scope>
    <source>
        <strain evidence="2 3">CCFEE 5910</strain>
    </source>
</reference>
<feature type="compositionally biased region" description="Low complexity" evidence="1">
    <location>
        <begin position="289"/>
        <end position="300"/>
    </location>
</feature>
<dbReference type="AlphaFoldDB" id="A0AAN7YA48"/>
<dbReference type="EMBL" id="JAVRRJ010000001">
    <property type="protein sequence ID" value="KAK5090987.1"/>
    <property type="molecule type" value="Genomic_DNA"/>
</dbReference>
<feature type="region of interest" description="Disordered" evidence="1">
    <location>
        <begin position="594"/>
        <end position="622"/>
    </location>
</feature>
<proteinExistence type="predicted"/>
<gene>
    <name evidence="2" type="ORF">LTR05_001166</name>
</gene>
<feature type="compositionally biased region" description="Polar residues" evidence="1">
    <location>
        <begin position="203"/>
        <end position="218"/>
    </location>
</feature>
<protein>
    <submittedName>
        <fullName evidence="2">Uncharacterized protein</fullName>
    </submittedName>
</protein>
<keyword evidence="3" id="KW-1185">Reference proteome</keyword>
<accession>A0AAN7YA48</accession>
<evidence type="ECO:0000256" key="1">
    <source>
        <dbReference type="SAM" id="MobiDB-lite"/>
    </source>
</evidence>
<feature type="region of interest" description="Disordered" evidence="1">
    <location>
        <begin position="431"/>
        <end position="513"/>
    </location>
</feature>